<protein>
    <submittedName>
        <fullName evidence="1">S-(+)-linalool synthase</fullName>
    </submittedName>
</protein>
<name>A0ACB8N5H0_CITSI</name>
<organism evidence="1 2">
    <name type="scientific">Citrus sinensis</name>
    <name type="common">Sweet orange</name>
    <name type="synonym">Citrus aurantium var. sinensis</name>
    <dbReference type="NCBI Taxonomy" id="2711"/>
    <lineage>
        <taxon>Eukaryota</taxon>
        <taxon>Viridiplantae</taxon>
        <taxon>Streptophyta</taxon>
        <taxon>Embryophyta</taxon>
        <taxon>Tracheophyta</taxon>
        <taxon>Spermatophyta</taxon>
        <taxon>Magnoliopsida</taxon>
        <taxon>eudicotyledons</taxon>
        <taxon>Gunneridae</taxon>
        <taxon>Pentapetalae</taxon>
        <taxon>rosids</taxon>
        <taxon>malvids</taxon>
        <taxon>Sapindales</taxon>
        <taxon>Rutaceae</taxon>
        <taxon>Aurantioideae</taxon>
        <taxon>Citrus</taxon>
    </lineage>
</organism>
<dbReference type="EMBL" id="CM039171">
    <property type="protein sequence ID" value="KAH9792958.1"/>
    <property type="molecule type" value="Genomic_DNA"/>
</dbReference>
<sequence>MPTTSCVSLRLGPLVSLRTRSWQQGRSLHSNSLSCICQLSSLPKPLVTDFKTSPRQNVLTYEGDRGTKSLEEELQERTRKALRKSSNDPTATMKLIDTIQRLGIGYHFEDEIMERLERFSDGDAAGEENLFENALRFRLLRQNGLPACTDIFKKFINKEGKLKESVSKDTRGMLSLYEASYLATQDEDILFQAMEFTKTELTQSVSLMDSQSSRHVTLLQLAKSDFNMVQSLHQRELAEIKRWWKQLGLVDKLGFGRDRPLECFLWTVGIFPEPYYSNCRIELAKTIALLLVIDDIFDTYGSLSDLVLFTEAIQRWDLGAMEHIPEYMKICYMALYNTTNEISYRILKDHGWNVVPQLKRTWIDIFKAQLSEAKWFSEGYVPTQEQYLRNGVTTGGTYMALVHAFCLMGQGVTKETLAMMEPYPNLFSCSGKILRLWDDLGTAREEQERGDVASSIECYMREKTISCEEEARKHIRQLIRSLWVELNGMLVAPAALPASIVNASLNLARTAQVVYQHGDDSTVTSVNGHIERLFYNPLT</sequence>
<evidence type="ECO:0000313" key="1">
    <source>
        <dbReference type="EMBL" id="KAH9792958.1"/>
    </source>
</evidence>
<proteinExistence type="predicted"/>
<evidence type="ECO:0000313" key="2">
    <source>
        <dbReference type="Proteomes" id="UP000829398"/>
    </source>
</evidence>
<comment type="caution">
    <text evidence="1">The sequence shown here is derived from an EMBL/GenBank/DDBJ whole genome shotgun (WGS) entry which is preliminary data.</text>
</comment>
<accession>A0ACB8N5H0</accession>
<dbReference type="Proteomes" id="UP000829398">
    <property type="component" value="Chromosome 2"/>
</dbReference>
<keyword evidence="2" id="KW-1185">Reference proteome</keyword>
<gene>
    <name evidence="1" type="ORF">KPL71_004362</name>
</gene>
<reference evidence="2" key="1">
    <citation type="journal article" date="2023" name="Hortic. Res.">
        <title>A chromosome-level phased genome enabling allele-level studies in sweet orange: a case study on citrus Huanglongbing tolerance.</title>
        <authorList>
            <person name="Wu B."/>
            <person name="Yu Q."/>
            <person name="Deng Z."/>
            <person name="Duan Y."/>
            <person name="Luo F."/>
            <person name="Gmitter F. Jr."/>
        </authorList>
    </citation>
    <scope>NUCLEOTIDE SEQUENCE [LARGE SCALE GENOMIC DNA]</scope>
    <source>
        <strain evidence="2">cv. Valencia</strain>
    </source>
</reference>